<feature type="compositionally biased region" description="Basic residues" evidence="1">
    <location>
        <begin position="113"/>
        <end position="125"/>
    </location>
</feature>
<reference evidence="3" key="1">
    <citation type="journal article" date="2018" name="Nat. Microbiol.">
        <title>Leveraging single-cell genomics to expand the fungal tree of life.</title>
        <authorList>
            <person name="Ahrendt S.R."/>
            <person name="Quandt C.A."/>
            <person name="Ciobanu D."/>
            <person name="Clum A."/>
            <person name="Salamov A."/>
            <person name="Andreopoulos B."/>
            <person name="Cheng J.F."/>
            <person name="Woyke T."/>
            <person name="Pelin A."/>
            <person name="Henrissat B."/>
            <person name="Reynolds N.K."/>
            <person name="Benny G.L."/>
            <person name="Smith M.E."/>
            <person name="James T.Y."/>
            <person name="Grigoriev I.V."/>
        </authorList>
    </citation>
    <scope>NUCLEOTIDE SEQUENCE [LARGE SCALE GENOMIC DNA]</scope>
</reference>
<feature type="compositionally biased region" description="Low complexity" evidence="1">
    <location>
        <begin position="98"/>
        <end position="110"/>
    </location>
</feature>
<dbReference type="EMBL" id="KZ996161">
    <property type="protein sequence ID" value="RKO89323.1"/>
    <property type="molecule type" value="Genomic_DNA"/>
</dbReference>
<evidence type="ECO:0000313" key="2">
    <source>
        <dbReference type="EMBL" id="RKO89323.1"/>
    </source>
</evidence>
<organism evidence="2 3">
    <name type="scientific">Blyttiomyces helicus</name>
    <dbReference type="NCBI Taxonomy" id="388810"/>
    <lineage>
        <taxon>Eukaryota</taxon>
        <taxon>Fungi</taxon>
        <taxon>Fungi incertae sedis</taxon>
        <taxon>Chytridiomycota</taxon>
        <taxon>Chytridiomycota incertae sedis</taxon>
        <taxon>Chytridiomycetes</taxon>
        <taxon>Chytridiomycetes incertae sedis</taxon>
        <taxon>Blyttiomyces</taxon>
    </lineage>
</organism>
<proteinExistence type="predicted"/>
<feature type="region of interest" description="Disordered" evidence="1">
    <location>
        <begin position="71"/>
        <end position="145"/>
    </location>
</feature>
<evidence type="ECO:0000313" key="3">
    <source>
        <dbReference type="Proteomes" id="UP000269721"/>
    </source>
</evidence>
<keyword evidence="3" id="KW-1185">Reference proteome</keyword>
<accession>A0A4P9WCI9</accession>
<sequence length="242" mass="26687">MQTTISTDFQSAPLKFAMALIESLLPSRLFASLRRRSPIPEGVEDEERGGSKEQCVSLRCASGVGASFFDWGTSLQQPPESQTRPSPPPLRALRLVDDNNTASATTTDASPKQARKQAKSPRPKRGQPESSKGLPHTQTLLHQVALPTVLKKKRTPPKLLRTVRRRAQTEPFPDLGSFQITIYESTTTCTVASSYHPAVISALTFVPWSRICSSTADSGLPRPLDTFRARLQHIDLPPHKHM</sequence>
<gene>
    <name evidence="2" type="ORF">BDK51DRAFT_36793</name>
</gene>
<protein>
    <submittedName>
        <fullName evidence="2">Uncharacterized protein</fullName>
    </submittedName>
</protein>
<dbReference type="Proteomes" id="UP000269721">
    <property type="component" value="Unassembled WGS sequence"/>
</dbReference>
<name>A0A4P9WCI9_9FUNG</name>
<evidence type="ECO:0000256" key="1">
    <source>
        <dbReference type="SAM" id="MobiDB-lite"/>
    </source>
</evidence>
<dbReference type="AlphaFoldDB" id="A0A4P9WCI9"/>